<dbReference type="EMBL" id="SPQB01000064">
    <property type="protein sequence ID" value="TFU30270.1"/>
    <property type="molecule type" value="Genomic_DNA"/>
</dbReference>
<gene>
    <name evidence="1" type="ORF">E4U02_14850</name>
</gene>
<proteinExistence type="predicted"/>
<accession>A0A4Y9FP14</accession>
<evidence type="ECO:0000313" key="1">
    <source>
        <dbReference type="EMBL" id="TFU30270.1"/>
    </source>
</evidence>
<dbReference type="RefSeq" id="WP_135115586.1">
    <property type="nucleotide sequence ID" value="NZ_JADGLL010000064.1"/>
</dbReference>
<sequence length="59" mass="6393">MIDLFRLRGPSRYTFESPGQPLPLVASAFDYYAGLKAAVDASSVEALIERTSTAVLQTT</sequence>
<comment type="caution">
    <text evidence="1">The sequence shown here is derived from an EMBL/GenBank/DDBJ whole genome shotgun (WGS) entry which is preliminary data.</text>
</comment>
<keyword evidence="2" id="KW-1185">Reference proteome</keyword>
<organism evidence="1 2">
    <name type="scientific">Microbacterium paludicola</name>
    <dbReference type="NCBI Taxonomy" id="300019"/>
    <lineage>
        <taxon>Bacteria</taxon>
        <taxon>Bacillati</taxon>
        <taxon>Actinomycetota</taxon>
        <taxon>Actinomycetes</taxon>
        <taxon>Micrococcales</taxon>
        <taxon>Microbacteriaceae</taxon>
        <taxon>Microbacterium</taxon>
    </lineage>
</organism>
<name>A0A4Y9FP14_9MICO</name>
<evidence type="ECO:0000313" key="2">
    <source>
        <dbReference type="Proteomes" id="UP000298358"/>
    </source>
</evidence>
<protein>
    <submittedName>
        <fullName evidence="1">Uncharacterized protein</fullName>
    </submittedName>
</protein>
<reference evidence="1 2" key="1">
    <citation type="submission" date="2019-03" db="EMBL/GenBank/DDBJ databases">
        <title>Diversity of the mouse oral microbiome.</title>
        <authorList>
            <person name="Joseph S."/>
            <person name="Aduse-Opoku J."/>
            <person name="Curtis M."/>
            <person name="Wade W."/>
            <person name="Hashim A."/>
        </authorList>
    </citation>
    <scope>NUCLEOTIDE SEQUENCE [LARGE SCALE GENOMIC DNA]</scope>
    <source>
        <strain evidence="1 2">P1012</strain>
    </source>
</reference>
<dbReference type="Proteomes" id="UP000298358">
    <property type="component" value="Unassembled WGS sequence"/>
</dbReference>
<dbReference type="AlphaFoldDB" id="A0A4Y9FP14"/>